<gene>
    <name evidence="1" type="ORF">J2X20_001292</name>
</gene>
<proteinExistence type="predicted"/>
<evidence type="ECO:0000313" key="2">
    <source>
        <dbReference type="Proteomes" id="UP001180453"/>
    </source>
</evidence>
<keyword evidence="2" id="KW-1185">Reference proteome</keyword>
<name>A0ABU1YIW8_ROSSA</name>
<dbReference type="RefSeq" id="WP_310262522.1">
    <property type="nucleotide sequence ID" value="NZ_JAVDXU010000001.1"/>
</dbReference>
<dbReference type="EMBL" id="JAVDXU010000001">
    <property type="protein sequence ID" value="MDR7268663.1"/>
    <property type="molecule type" value="Genomic_DNA"/>
</dbReference>
<reference evidence="1 2" key="1">
    <citation type="submission" date="2023-07" db="EMBL/GenBank/DDBJ databases">
        <title>Sorghum-associated microbial communities from plants grown in Nebraska, USA.</title>
        <authorList>
            <person name="Schachtman D."/>
        </authorList>
    </citation>
    <scope>NUCLEOTIDE SEQUENCE [LARGE SCALE GENOMIC DNA]</scope>
    <source>
        <strain evidence="1 2">BE314</strain>
    </source>
</reference>
<evidence type="ECO:0000313" key="1">
    <source>
        <dbReference type="EMBL" id="MDR7268663.1"/>
    </source>
</evidence>
<organism evidence="1 2">
    <name type="scientific">Roseateles saccharophilus</name>
    <name type="common">Pseudomonas saccharophila</name>
    <dbReference type="NCBI Taxonomy" id="304"/>
    <lineage>
        <taxon>Bacteria</taxon>
        <taxon>Pseudomonadati</taxon>
        <taxon>Pseudomonadota</taxon>
        <taxon>Betaproteobacteria</taxon>
        <taxon>Burkholderiales</taxon>
        <taxon>Sphaerotilaceae</taxon>
        <taxon>Roseateles</taxon>
    </lineage>
</organism>
<protein>
    <submittedName>
        <fullName evidence="1">Uncharacterized protein</fullName>
    </submittedName>
</protein>
<comment type="caution">
    <text evidence="1">The sequence shown here is derived from an EMBL/GenBank/DDBJ whole genome shotgun (WGS) entry which is preliminary data.</text>
</comment>
<dbReference type="Proteomes" id="UP001180453">
    <property type="component" value="Unassembled WGS sequence"/>
</dbReference>
<sequence>MADKLFAAIDAKFPHWVYLRADHRIEMVANTSSMRHALEAAPNQAVPDRLVRMMLGLDRQAVEHHLLLSRD</sequence>
<accession>A0ABU1YIW8</accession>